<comment type="subcellular location">
    <subcellularLocation>
        <location evidence="1 6">Bacterial flagellum basal body</location>
    </subcellularLocation>
</comment>
<evidence type="ECO:0000256" key="5">
    <source>
        <dbReference type="ARBA" id="ARBA00025933"/>
    </source>
</evidence>
<dbReference type="InterPro" id="IPR019776">
    <property type="entry name" value="Flagellar_basal_body_rod_CS"/>
</dbReference>
<dbReference type="PANTHER" id="PTHR30435:SF2">
    <property type="entry name" value="FLAGELLAR BASAL-BODY ROD PROTEIN FLGC"/>
    <property type="match status" value="1"/>
</dbReference>
<dbReference type="PANTHER" id="PTHR30435">
    <property type="entry name" value="FLAGELLAR PROTEIN"/>
    <property type="match status" value="1"/>
</dbReference>
<dbReference type="GO" id="GO:0071978">
    <property type="term" value="P:bacterial-type flagellum-dependent swarming motility"/>
    <property type="evidence" value="ECO:0007669"/>
    <property type="project" value="TreeGrafter"/>
</dbReference>
<keyword evidence="4 6" id="KW-0975">Bacterial flagellum</keyword>
<dbReference type="Pfam" id="PF00460">
    <property type="entry name" value="Flg_bb_rod"/>
    <property type="match status" value="1"/>
</dbReference>
<evidence type="ECO:0000259" key="8">
    <source>
        <dbReference type="Pfam" id="PF00460"/>
    </source>
</evidence>
<keyword evidence="10" id="KW-0282">Flagellum</keyword>
<reference evidence="10 11" key="1">
    <citation type="submission" date="2018-10" db="EMBL/GenBank/DDBJ databases">
        <authorList>
            <person name="Criscuolo A."/>
        </authorList>
    </citation>
    <scope>NUCLEOTIDE SEQUENCE [LARGE SCALE GENOMIC DNA]</scope>
    <source>
        <strain evidence="10">DnA1</strain>
    </source>
</reference>
<dbReference type="Proteomes" id="UP000277294">
    <property type="component" value="Unassembled WGS sequence"/>
</dbReference>
<dbReference type="EMBL" id="UWPJ01000016">
    <property type="protein sequence ID" value="VCU69905.1"/>
    <property type="molecule type" value="Genomic_DNA"/>
</dbReference>
<protein>
    <recommendedName>
        <fullName evidence="3 6">Flagellar basal-body rod protein FlgC</fullName>
    </recommendedName>
</protein>
<feature type="region of interest" description="Disordered" evidence="7">
    <location>
        <begin position="59"/>
        <end position="87"/>
    </location>
</feature>
<sequence length="137" mass="14645">MSLNKAFEIAGTALTANSQRLNAVASNLANAESVAGPDGQVYRARKVVFESYMVPGGASEGGQGVRVREVMTDPSPPKRVYDPKNPMADADGYLSMPNVEIVDEMVDMIAASRAYQTNVEVMNTAKTLMQKTLTLGS</sequence>
<dbReference type="Pfam" id="PF06429">
    <property type="entry name" value="Flg_bbr_C"/>
    <property type="match status" value="1"/>
</dbReference>
<dbReference type="AlphaFoldDB" id="A0A3P4B430"/>
<dbReference type="PROSITE" id="PS00588">
    <property type="entry name" value="FLAGELLA_BB_ROD"/>
    <property type="match status" value="1"/>
</dbReference>
<evidence type="ECO:0000256" key="6">
    <source>
        <dbReference type="RuleBase" id="RU362062"/>
    </source>
</evidence>
<dbReference type="InterPro" id="IPR010930">
    <property type="entry name" value="Flg_bb/hook_C_dom"/>
</dbReference>
<comment type="similarity">
    <text evidence="2">Belongs to the flagella basal body rod proteins family.</text>
</comment>
<gene>
    <name evidence="10" type="primary">flgC</name>
    <name evidence="10" type="ORF">PIGHUM_01970</name>
</gene>
<dbReference type="OrthoDB" id="9794148at2"/>
<evidence type="ECO:0000259" key="9">
    <source>
        <dbReference type="Pfam" id="PF06429"/>
    </source>
</evidence>
<organism evidence="10 11">
    <name type="scientific">Pigmentiphaga humi</name>
    <dbReference type="NCBI Taxonomy" id="2478468"/>
    <lineage>
        <taxon>Bacteria</taxon>
        <taxon>Pseudomonadati</taxon>
        <taxon>Pseudomonadota</taxon>
        <taxon>Betaproteobacteria</taxon>
        <taxon>Burkholderiales</taxon>
        <taxon>Alcaligenaceae</taxon>
        <taxon>Pigmentiphaga</taxon>
    </lineage>
</organism>
<dbReference type="GO" id="GO:0030694">
    <property type="term" value="C:bacterial-type flagellum basal body, rod"/>
    <property type="evidence" value="ECO:0007669"/>
    <property type="project" value="UniProtKB-UniRule"/>
</dbReference>
<keyword evidence="10" id="KW-0969">Cilium</keyword>
<dbReference type="RefSeq" id="WP_124079414.1">
    <property type="nucleotide sequence ID" value="NZ_UWPJ01000016.1"/>
</dbReference>
<evidence type="ECO:0000256" key="1">
    <source>
        <dbReference type="ARBA" id="ARBA00004117"/>
    </source>
</evidence>
<accession>A0A3P4B430</accession>
<name>A0A3P4B430_9BURK</name>
<evidence type="ECO:0000256" key="7">
    <source>
        <dbReference type="SAM" id="MobiDB-lite"/>
    </source>
</evidence>
<evidence type="ECO:0000313" key="10">
    <source>
        <dbReference type="EMBL" id="VCU69905.1"/>
    </source>
</evidence>
<evidence type="ECO:0000256" key="2">
    <source>
        <dbReference type="ARBA" id="ARBA00009677"/>
    </source>
</evidence>
<dbReference type="NCBIfam" id="TIGR01395">
    <property type="entry name" value="FlgC"/>
    <property type="match status" value="1"/>
</dbReference>
<evidence type="ECO:0000256" key="4">
    <source>
        <dbReference type="ARBA" id="ARBA00023143"/>
    </source>
</evidence>
<dbReference type="InterPro" id="IPR006299">
    <property type="entry name" value="FlgC"/>
</dbReference>
<feature type="domain" description="Flagellar basal body rod protein N-terminal" evidence="8">
    <location>
        <begin position="8"/>
        <end position="36"/>
    </location>
</feature>
<dbReference type="InterPro" id="IPR001444">
    <property type="entry name" value="Flag_bb_rod_N"/>
</dbReference>
<proteinExistence type="inferred from homology"/>
<keyword evidence="11" id="KW-1185">Reference proteome</keyword>
<evidence type="ECO:0000313" key="11">
    <source>
        <dbReference type="Proteomes" id="UP000277294"/>
    </source>
</evidence>
<feature type="domain" description="Flagellar basal-body/hook protein C-terminal" evidence="9">
    <location>
        <begin position="91"/>
        <end position="135"/>
    </location>
</feature>
<evidence type="ECO:0000256" key="3">
    <source>
        <dbReference type="ARBA" id="ARBA00017941"/>
    </source>
</evidence>
<keyword evidence="10" id="KW-0966">Cell projection</keyword>
<comment type="subunit">
    <text evidence="5 6">The basal body constitutes a major portion of the flagellar organelle and consists of four rings (L,P,S, and M) mounted on a central rod. The rod consists of about 26 subunits of FlgG in the distal portion, and FlgB, FlgC and FlgF are thought to build up the proximal portion of the rod with about 6 subunits each.</text>
</comment>